<keyword evidence="3" id="KW-1185">Reference proteome</keyword>
<dbReference type="AlphaFoldDB" id="A0A8J4CBJ7"/>
<proteinExistence type="predicted"/>
<evidence type="ECO:0000256" key="1">
    <source>
        <dbReference type="SAM" id="SignalP"/>
    </source>
</evidence>
<feature type="chain" id="PRO_5035261066" evidence="1">
    <location>
        <begin position="30"/>
        <end position="100"/>
    </location>
</feature>
<dbReference type="EMBL" id="BNCP01000016">
    <property type="protein sequence ID" value="GIL79495.1"/>
    <property type="molecule type" value="Genomic_DNA"/>
</dbReference>
<feature type="non-terminal residue" evidence="2">
    <location>
        <position position="1"/>
    </location>
</feature>
<organism evidence="2 3">
    <name type="scientific">Volvox reticuliferus</name>
    <dbReference type="NCBI Taxonomy" id="1737510"/>
    <lineage>
        <taxon>Eukaryota</taxon>
        <taxon>Viridiplantae</taxon>
        <taxon>Chlorophyta</taxon>
        <taxon>core chlorophytes</taxon>
        <taxon>Chlorophyceae</taxon>
        <taxon>CS clade</taxon>
        <taxon>Chlamydomonadales</taxon>
        <taxon>Volvocaceae</taxon>
        <taxon>Volvox</taxon>
    </lineage>
</organism>
<comment type="caution">
    <text evidence="2">The sequence shown here is derived from an EMBL/GenBank/DDBJ whole genome shotgun (WGS) entry which is preliminary data.</text>
</comment>
<sequence>AASDPPRLSFSFLPPPFWLAASAVALGSAALTAGPLPPGASWRLLPPPFCAPPPTPPALAAAPESPRAWLPPPALPARAPSLAPALPCGLLSTESRCSNP</sequence>
<feature type="signal peptide" evidence="1">
    <location>
        <begin position="1"/>
        <end position="29"/>
    </location>
</feature>
<evidence type="ECO:0000313" key="2">
    <source>
        <dbReference type="EMBL" id="GIL79495.1"/>
    </source>
</evidence>
<dbReference type="Proteomes" id="UP000747110">
    <property type="component" value="Unassembled WGS sequence"/>
</dbReference>
<accession>A0A8J4CBJ7</accession>
<name>A0A8J4CBJ7_9CHLO</name>
<evidence type="ECO:0000313" key="3">
    <source>
        <dbReference type="Proteomes" id="UP000747110"/>
    </source>
</evidence>
<keyword evidence="1" id="KW-0732">Signal</keyword>
<reference evidence="2" key="1">
    <citation type="journal article" date="2021" name="Proc. Natl. Acad. Sci. U.S.A.">
        <title>Three genomes in the algal genus Volvox reveal the fate of a haploid sex-determining region after a transition to homothallism.</title>
        <authorList>
            <person name="Yamamoto K."/>
            <person name="Hamaji T."/>
            <person name="Kawai-Toyooka H."/>
            <person name="Matsuzaki R."/>
            <person name="Takahashi F."/>
            <person name="Nishimura Y."/>
            <person name="Kawachi M."/>
            <person name="Noguchi H."/>
            <person name="Minakuchi Y."/>
            <person name="Umen J.G."/>
            <person name="Toyoda A."/>
            <person name="Nozaki H."/>
        </authorList>
    </citation>
    <scope>NUCLEOTIDE SEQUENCE</scope>
    <source>
        <strain evidence="2">NIES-3786</strain>
    </source>
</reference>
<protein>
    <submittedName>
        <fullName evidence="2">Uncharacterized protein</fullName>
    </submittedName>
</protein>
<feature type="non-terminal residue" evidence="2">
    <location>
        <position position="100"/>
    </location>
</feature>
<gene>
    <name evidence="2" type="ORF">Vretifemale_8819</name>
</gene>